<dbReference type="EMBL" id="JAATIQ010000289">
    <property type="protein sequence ID" value="KAF4364033.1"/>
    <property type="molecule type" value="Genomic_DNA"/>
</dbReference>
<reference evidence="1 2" key="1">
    <citation type="journal article" date="2020" name="bioRxiv">
        <title>Sequence and annotation of 42 cannabis genomes reveals extensive copy number variation in cannabinoid synthesis and pathogen resistance genes.</title>
        <authorList>
            <person name="Mckernan K.J."/>
            <person name="Helbert Y."/>
            <person name="Kane L.T."/>
            <person name="Ebling H."/>
            <person name="Zhang L."/>
            <person name="Liu B."/>
            <person name="Eaton Z."/>
            <person name="Mclaughlin S."/>
            <person name="Kingan S."/>
            <person name="Baybayan P."/>
            <person name="Concepcion G."/>
            <person name="Jordan M."/>
            <person name="Riva A."/>
            <person name="Barbazuk W."/>
            <person name="Harkins T."/>
        </authorList>
    </citation>
    <scope>NUCLEOTIDE SEQUENCE [LARGE SCALE GENOMIC DNA]</scope>
    <source>
        <strain evidence="2">cv. Jamaican Lion 4</strain>
        <tissue evidence="1">Leaf</tissue>
    </source>
</reference>
<evidence type="ECO:0000313" key="1">
    <source>
        <dbReference type="EMBL" id="KAF4364033.1"/>
    </source>
</evidence>
<dbReference type="Proteomes" id="UP000583929">
    <property type="component" value="Unassembled WGS sequence"/>
</dbReference>
<feature type="non-terminal residue" evidence="1">
    <location>
        <position position="159"/>
    </location>
</feature>
<evidence type="ECO:0000313" key="2">
    <source>
        <dbReference type="Proteomes" id="UP000583929"/>
    </source>
</evidence>
<proteinExistence type="predicted"/>
<sequence length="159" mass="18609">MSTHISYPFHTLSRTRVSFWDSHFLVRKTIKEFHMKYNNYTVKQYAAMYELCHSSIFRKGKVGDWMNYLIVPQMAEPGKTLIQEKFGQYDLIIDAYNVAEIEVLLMPQEVKLDKVTKEIDIAKVEANLAHTKNQTSRRPKTTMPDVSQAWPYCAPIFLL</sequence>
<protein>
    <submittedName>
        <fullName evidence="1">Uncharacterized protein</fullName>
    </submittedName>
</protein>
<dbReference type="AlphaFoldDB" id="A0A7J6F022"/>
<gene>
    <name evidence="1" type="ORF">G4B88_014990</name>
</gene>
<comment type="caution">
    <text evidence="1">The sequence shown here is derived from an EMBL/GenBank/DDBJ whole genome shotgun (WGS) entry which is preliminary data.</text>
</comment>
<keyword evidence="2" id="KW-1185">Reference proteome</keyword>
<organism evidence="1 2">
    <name type="scientific">Cannabis sativa</name>
    <name type="common">Hemp</name>
    <name type="synonym">Marijuana</name>
    <dbReference type="NCBI Taxonomy" id="3483"/>
    <lineage>
        <taxon>Eukaryota</taxon>
        <taxon>Viridiplantae</taxon>
        <taxon>Streptophyta</taxon>
        <taxon>Embryophyta</taxon>
        <taxon>Tracheophyta</taxon>
        <taxon>Spermatophyta</taxon>
        <taxon>Magnoliopsida</taxon>
        <taxon>eudicotyledons</taxon>
        <taxon>Gunneridae</taxon>
        <taxon>Pentapetalae</taxon>
        <taxon>rosids</taxon>
        <taxon>fabids</taxon>
        <taxon>Rosales</taxon>
        <taxon>Cannabaceae</taxon>
        <taxon>Cannabis</taxon>
    </lineage>
</organism>
<name>A0A7J6F022_CANSA</name>
<accession>A0A7J6F022</accession>